<sequence>MFNLKKWLILSLSIFLLLILINLGLPAIFLLMRVPSFTIGNNNFWIMEWSNTASGTSIRFNLMFLLAIAVVIALVRLLFKLRTKH</sequence>
<evidence type="ECO:0000313" key="2">
    <source>
        <dbReference type="EMBL" id="MFB2876788.1"/>
    </source>
</evidence>
<evidence type="ECO:0000256" key="1">
    <source>
        <dbReference type="SAM" id="Phobius"/>
    </source>
</evidence>
<feature type="transmembrane region" description="Helical" evidence="1">
    <location>
        <begin position="58"/>
        <end position="79"/>
    </location>
</feature>
<proteinExistence type="predicted"/>
<feature type="transmembrane region" description="Helical" evidence="1">
    <location>
        <begin position="7"/>
        <end position="32"/>
    </location>
</feature>
<keyword evidence="3" id="KW-1185">Reference proteome</keyword>
<accession>A0ABV4X1X9</accession>
<name>A0ABV4X1X9_9CYAN</name>
<dbReference type="Proteomes" id="UP001576774">
    <property type="component" value="Unassembled WGS sequence"/>
</dbReference>
<comment type="caution">
    <text evidence="2">The sequence shown here is derived from an EMBL/GenBank/DDBJ whole genome shotgun (WGS) entry which is preliminary data.</text>
</comment>
<organism evidence="2 3">
    <name type="scientific">Floridaenema aerugineum BLCC-F46</name>
    <dbReference type="NCBI Taxonomy" id="3153654"/>
    <lineage>
        <taxon>Bacteria</taxon>
        <taxon>Bacillati</taxon>
        <taxon>Cyanobacteriota</taxon>
        <taxon>Cyanophyceae</taxon>
        <taxon>Oscillatoriophycideae</taxon>
        <taxon>Aerosakkonematales</taxon>
        <taxon>Aerosakkonemataceae</taxon>
        <taxon>Floridanema</taxon>
        <taxon>Floridanema aerugineum</taxon>
    </lineage>
</organism>
<gene>
    <name evidence="2" type="ORF">ACE1CC_07825</name>
</gene>
<protein>
    <submittedName>
        <fullName evidence="2">Uncharacterized protein</fullName>
    </submittedName>
</protein>
<evidence type="ECO:0000313" key="3">
    <source>
        <dbReference type="Proteomes" id="UP001576774"/>
    </source>
</evidence>
<keyword evidence="1" id="KW-0812">Transmembrane</keyword>
<reference evidence="2 3" key="1">
    <citation type="submission" date="2024-09" db="EMBL/GenBank/DDBJ databases">
        <title>Floridaenema gen nov. (Aerosakkonemataceae, Aerosakkonematales ord. nov., Cyanobacteria) from benthic tropical and subtropical fresh waters, with the description of four new species.</title>
        <authorList>
            <person name="Moretto J.A."/>
            <person name="Berthold D.E."/>
            <person name="Lefler F.W."/>
            <person name="Huang I.-S."/>
            <person name="Laughinghouse H. IV."/>
        </authorList>
    </citation>
    <scope>NUCLEOTIDE SEQUENCE [LARGE SCALE GENOMIC DNA]</scope>
    <source>
        <strain evidence="2 3">BLCC-F46</strain>
    </source>
</reference>
<dbReference type="EMBL" id="JBHFNQ010000063">
    <property type="protein sequence ID" value="MFB2876788.1"/>
    <property type="molecule type" value="Genomic_DNA"/>
</dbReference>
<keyword evidence="1" id="KW-0472">Membrane</keyword>
<keyword evidence="1" id="KW-1133">Transmembrane helix</keyword>
<dbReference type="RefSeq" id="WP_413269911.1">
    <property type="nucleotide sequence ID" value="NZ_JBHFNQ010000063.1"/>
</dbReference>